<keyword evidence="1" id="KW-0812">Transmembrane</keyword>
<proteinExistence type="predicted"/>
<feature type="transmembrane region" description="Helical" evidence="1">
    <location>
        <begin position="46"/>
        <end position="67"/>
    </location>
</feature>
<dbReference type="InterPro" id="IPR046664">
    <property type="entry name" value="DUF6773"/>
</dbReference>
<protein>
    <submittedName>
        <fullName evidence="2">Uncharacterized protein</fullName>
    </submittedName>
</protein>
<keyword evidence="3" id="KW-1185">Reference proteome</keyword>
<feature type="transmembrane region" description="Helical" evidence="1">
    <location>
        <begin position="87"/>
        <end position="104"/>
    </location>
</feature>
<sequence>MDVKKDMKKTKKTEQEIYAEGFYLLYFGLLLMVFVRGLILNHSLKNIADISVLFFLSSIYLVVRFAFQGTLHDSHLEKGNRFNTRKAVLRGVFSTFLYAILMFFTNRWSVESFASLFSIFVGMMVFFAFSIVLPYLSFRRKKKNTPK</sequence>
<evidence type="ECO:0000256" key="1">
    <source>
        <dbReference type="SAM" id="Phobius"/>
    </source>
</evidence>
<reference evidence="3" key="1">
    <citation type="submission" date="2016-10" db="EMBL/GenBank/DDBJ databases">
        <authorList>
            <person name="Varghese N."/>
            <person name="Submissions S."/>
        </authorList>
    </citation>
    <scope>NUCLEOTIDE SEQUENCE [LARGE SCALE GENOMIC DNA]</scope>
    <source>
        <strain evidence="3">Z-7934</strain>
    </source>
</reference>
<dbReference type="OrthoDB" id="9839248at2"/>
<accession>A0A1I3EN68</accession>
<dbReference type="EMBL" id="FOQA01000005">
    <property type="protein sequence ID" value="SFI00392.1"/>
    <property type="molecule type" value="Genomic_DNA"/>
</dbReference>
<dbReference type="RefSeq" id="WP_093371988.1">
    <property type="nucleotide sequence ID" value="NZ_FOQA01000005.1"/>
</dbReference>
<gene>
    <name evidence="2" type="ORF">SAMN05192551_10581</name>
</gene>
<evidence type="ECO:0000313" key="2">
    <source>
        <dbReference type="EMBL" id="SFI00392.1"/>
    </source>
</evidence>
<dbReference type="Pfam" id="PF20563">
    <property type="entry name" value="DUF6773"/>
    <property type="match status" value="1"/>
</dbReference>
<dbReference type="STRING" id="69895.SAMN05192551_10581"/>
<keyword evidence="1" id="KW-0472">Membrane</keyword>
<dbReference type="AlphaFoldDB" id="A0A1I3EN68"/>
<dbReference type="Proteomes" id="UP000199287">
    <property type="component" value="Unassembled WGS sequence"/>
</dbReference>
<keyword evidence="1" id="KW-1133">Transmembrane helix</keyword>
<organism evidence="2 3">
    <name type="scientific">Tindallia magadiensis</name>
    <dbReference type="NCBI Taxonomy" id="69895"/>
    <lineage>
        <taxon>Bacteria</taxon>
        <taxon>Bacillati</taxon>
        <taxon>Bacillota</taxon>
        <taxon>Clostridia</taxon>
        <taxon>Peptostreptococcales</taxon>
        <taxon>Tindalliaceae</taxon>
        <taxon>Tindallia</taxon>
    </lineage>
</organism>
<feature type="transmembrane region" description="Helical" evidence="1">
    <location>
        <begin position="21"/>
        <end position="40"/>
    </location>
</feature>
<evidence type="ECO:0000313" key="3">
    <source>
        <dbReference type="Proteomes" id="UP000199287"/>
    </source>
</evidence>
<feature type="transmembrane region" description="Helical" evidence="1">
    <location>
        <begin position="116"/>
        <end position="138"/>
    </location>
</feature>
<name>A0A1I3EN68_9FIRM</name>